<evidence type="ECO:0000313" key="2">
    <source>
        <dbReference type="Proteomes" id="UP000237000"/>
    </source>
</evidence>
<dbReference type="Proteomes" id="UP000237000">
    <property type="component" value="Unassembled WGS sequence"/>
</dbReference>
<dbReference type="InParanoid" id="A0A2P5DP13"/>
<evidence type="ECO:0000313" key="1">
    <source>
        <dbReference type="EMBL" id="PON75016.1"/>
    </source>
</evidence>
<gene>
    <name evidence="1" type="ORF">TorRG33x02_245810</name>
</gene>
<reference evidence="2" key="1">
    <citation type="submission" date="2016-06" db="EMBL/GenBank/DDBJ databases">
        <title>Parallel loss of symbiosis genes in relatives of nitrogen-fixing non-legume Parasponia.</title>
        <authorList>
            <person name="Van Velzen R."/>
            <person name="Holmer R."/>
            <person name="Bu F."/>
            <person name="Rutten L."/>
            <person name="Van Zeijl A."/>
            <person name="Liu W."/>
            <person name="Santuari L."/>
            <person name="Cao Q."/>
            <person name="Sharma T."/>
            <person name="Shen D."/>
            <person name="Roswanjaya Y."/>
            <person name="Wardhani T."/>
            <person name="Kalhor M.S."/>
            <person name="Jansen J."/>
            <person name="Van den Hoogen J."/>
            <person name="Gungor B."/>
            <person name="Hartog M."/>
            <person name="Hontelez J."/>
            <person name="Verver J."/>
            <person name="Yang W.-C."/>
            <person name="Schijlen E."/>
            <person name="Repin R."/>
            <person name="Schilthuizen M."/>
            <person name="Schranz E."/>
            <person name="Heidstra R."/>
            <person name="Miyata K."/>
            <person name="Fedorova E."/>
            <person name="Kohlen W."/>
            <person name="Bisseling T."/>
            <person name="Smit S."/>
            <person name="Geurts R."/>
        </authorList>
    </citation>
    <scope>NUCLEOTIDE SEQUENCE [LARGE SCALE GENOMIC DNA]</scope>
    <source>
        <strain evidence="2">cv. RG33-2</strain>
    </source>
</reference>
<sequence length="226" mass="26144">MGLKDLPLRNAMFTQTNLREEVEVRATSDHSLLDSSPPKWGPSPFRFEHMWLDHKDFGKRIKGSVRSQNMSVFGDLRLKDAATLTRIELETESGEVVDKEEDIVREVVTFFEILFTSQQGEFSGFEGVHWSPINNTLADWIERPFEEDEIKKASQLLGINLEDDVISEKAIRIGCEVGHWPMKYRVLPFGGNPLKSIFWEPVRRKIAKRLDGWKRVFLSRGKMLTH</sequence>
<protein>
    <submittedName>
        <fullName evidence="1">Uncharacterized protein</fullName>
    </submittedName>
</protein>
<organism evidence="1 2">
    <name type="scientific">Trema orientale</name>
    <name type="common">Charcoal tree</name>
    <name type="synonym">Celtis orientalis</name>
    <dbReference type="NCBI Taxonomy" id="63057"/>
    <lineage>
        <taxon>Eukaryota</taxon>
        <taxon>Viridiplantae</taxon>
        <taxon>Streptophyta</taxon>
        <taxon>Embryophyta</taxon>
        <taxon>Tracheophyta</taxon>
        <taxon>Spermatophyta</taxon>
        <taxon>Magnoliopsida</taxon>
        <taxon>eudicotyledons</taxon>
        <taxon>Gunneridae</taxon>
        <taxon>Pentapetalae</taxon>
        <taxon>rosids</taxon>
        <taxon>fabids</taxon>
        <taxon>Rosales</taxon>
        <taxon>Cannabaceae</taxon>
        <taxon>Trema</taxon>
    </lineage>
</organism>
<dbReference type="EMBL" id="JXTC01000258">
    <property type="protein sequence ID" value="PON75016.1"/>
    <property type="molecule type" value="Genomic_DNA"/>
</dbReference>
<name>A0A2P5DP13_TREOI</name>
<accession>A0A2P5DP13</accession>
<keyword evidence="2" id="KW-1185">Reference proteome</keyword>
<dbReference type="OrthoDB" id="1750912at2759"/>
<dbReference type="AlphaFoldDB" id="A0A2P5DP13"/>
<comment type="caution">
    <text evidence="1">The sequence shown here is derived from an EMBL/GenBank/DDBJ whole genome shotgun (WGS) entry which is preliminary data.</text>
</comment>
<proteinExistence type="predicted"/>